<dbReference type="STRING" id="46177.SAMN05660976_01780"/>
<evidence type="ECO:0000256" key="2">
    <source>
        <dbReference type="SAM" id="Phobius"/>
    </source>
</evidence>
<keyword evidence="2" id="KW-0472">Membrane</keyword>
<name>A0A1H7M6L1_9ACTN</name>
<keyword evidence="4" id="KW-1185">Reference proteome</keyword>
<keyword evidence="2" id="KW-1133">Transmembrane helix</keyword>
<feature type="transmembrane region" description="Helical" evidence="2">
    <location>
        <begin position="66"/>
        <end position="88"/>
    </location>
</feature>
<sequence>MALDVTADGRHSRPRQAPHPSTPHPGPRQAAGANGRRGVYREEAVRRHIQARAGARMPLVISSPSFLVLWLAVAAVLAAGALLTALALGAF</sequence>
<dbReference type="RefSeq" id="WP_055506079.1">
    <property type="nucleotide sequence ID" value="NZ_BBZG01000003.1"/>
</dbReference>
<dbReference type="OrthoDB" id="9996100at2"/>
<organism evidence="3 4">
    <name type="scientific">Nonomuraea pusilla</name>
    <dbReference type="NCBI Taxonomy" id="46177"/>
    <lineage>
        <taxon>Bacteria</taxon>
        <taxon>Bacillati</taxon>
        <taxon>Actinomycetota</taxon>
        <taxon>Actinomycetes</taxon>
        <taxon>Streptosporangiales</taxon>
        <taxon>Streptosporangiaceae</taxon>
        <taxon>Nonomuraea</taxon>
    </lineage>
</organism>
<evidence type="ECO:0000256" key="1">
    <source>
        <dbReference type="SAM" id="MobiDB-lite"/>
    </source>
</evidence>
<dbReference type="AlphaFoldDB" id="A0A1H7M6L1"/>
<protein>
    <submittedName>
        <fullName evidence="3">Uncharacterized protein</fullName>
    </submittedName>
</protein>
<dbReference type="Proteomes" id="UP000198953">
    <property type="component" value="Unassembled WGS sequence"/>
</dbReference>
<evidence type="ECO:0000313" key="3">
    <source>
        <dbReference type="EMBL" id="SEL06729.1"/>
    </source>
</evidence>
<keyword evidence="2" id="KW-0812">Transmembrane</keyword>
<feature type="region of interest" description="Disordered" evidence="1">
    <location>
        <begin position="1"/>
        <end position="37"/>
    </location>
</feature>
<dbReference type="EMBL" id="FOBF01000003">
    <property type="protein sequence ID" value="SEL06729.1"/>
    <property type="molecule type" value="Genomic_DNA"/>
</dbReference>
<proteinExistence type="predicted"/>
<evidence type="ECO:0000313" key="4">
    <source>
        <dbReference type="Proteomes" id="UP000198953"/>
    </source>
</evidence>
<gene>
    <name evidence="3" type="ORF">SAMN05660976_01780</name>
</gene>
<reference evidence="3 4" key="1">
    <citation type="submission" date="2016-10" db="EMBL/GenBank/DDBJ databases">
        <authorList>
            <person name="de Groot N.N."/>
        </authorList>
    </citation>
    <scope>NUCLEOTIDE SEQUENCE [LARGE SCALE GENOMIC DNA]</scope>
    <source>
        <strain evidence="3 4">DSM 43357</strain>
    </source>
</reference>
<accession>A0A1H7M6L1</accession>